<feature type="transmembrane region" description="Helical" evidence="2">
    <location>
        <begin position="96"/>
        <end position="121"/>
    </location>
</feature>
<sequence length="346" mass="38591">MVKLASARESRMYGPRRGRNRAEYINAALYVFATIVLLCGFVFLLLNEPEPGLVLLLIALGLVVVVNVHDLFAHLAGIDYWFPLMGFDPQLALVEFAVPFGQALGALLTFLGILFLFIPLIKGYVDQYKLEKHALNLLIAGSIFWLFGAINNACQIYERADGHVQILQESVHIPFLMGCCLFLVGAILNSHEQARSIHHGLELLKLSDTYVPPSAVIFCDFISRVSLTSNATDRATLFGVPLAGWTWVWFGIFGSIMFFIGGLANVVKIFKMQQMDGTRLEKLRGGAQERLVQGRELGRAPLILEEQRRRRRGTEEDQERRRGAEEGKSSGVGPSPYKVDVLVREA</sequence>
<feature type="non-terminal residue" evidence="3">
    <location>
        <position position="1"/>
    </location>
</feature>
<dbReference type="Proteomes" id="UP000428333">
    <property type="component" value="Linkage Group LG10"/>
</dbReference>
<evidence type="ECO:0000256" key="1">
    <source>
        <dbReference type="SAM" id="MobiDB-lite"/>
    </source>
</evidence>
<feature type="transmembrane region" description="Helical" evidence="2">
    <location>
        <begin position="133"/>
        <end position="151"/>
    </location>
</feature>
<evidence type="ECO:0000313" key="4">
    <source>
        <dbReference type="Proteomes" id="UP000428333"/>
    </source>
</evidence>
<dbReference type="PANTHER" id="PTHR34967:SF1">
    <property type="entry name" value="OS02G0257200 PROTEIN"/>
    <property type="match status" value="1"/>
</dbReference>
<keyword evidence="2" id="KW-0472">Membrane</keyword>
<gene>
    <name evidence="3" type="ORF">C3L33_16372</name>
</gene>
<keyword evidence="2" id="KW-1133">Transmembrane helix</keyword>
<keyword evidence="4" id="KW-1185">Reference proteome</keyword>
<protein>
    <submittedName>
        <fullName evidence="3">Uncharacterized protein</fullName>
    </submittedName>
</protein>
<feature type="transmembrane region" description="Helical" evidence="2">
    <location>
        <begin position="24"/>
        <end position="46"/>
    </location>
</feature>
<comment type="caution">
    <text evidence="3">The sequence shown here is derived from an EMBL/GenBank/DDBJ whole genome shotgun (WGS) entry which is preliminary data.</text>
</comment>
<keyword evidence="2" id="KW-0812">Transmembrane</keyword>
<organism evidence="3 4">
    <name type="scientific">Rhododendron williamsianum</name>
    <dbReference type="NCBI Taxonomy" id="262921"/>
    <lineage>
        <taxon>Eukaryota</taxon>
        <taxon>Viridiplantae</taxon>
        <taxon>Streptophyta</taxon>
        <taxon>Embryophyta</taxon>
        <taxon>Tracheophyta</taxon>
        <taxon>Spermatophyta</taxon>
        <taxon>Magnoliopsida</taxon>
        <taxon>eudicotyledons</taxon>
        <taxon>Gunneridae</taxon>
        <taxon>Pentapetalae</taxon>
        <taxon>asterids</taxon>
        <taxon>Ericales</taxon>
        <taxon>Ericaceae</taxon>
        <taxon>Ericoideae</taxon>
        <taxon>Rhodoreae</taxon>
        <taxon>Rhododendron</taxon>
    </lineage>
</organism>
<feature type="region of interest" description="Disordered" evidence="1">
    <location>
        <begin position="305"/>
        <end position="339"/>
    </location>
</feature>
<dbReference type="PANTHER" id="PTHR34967">
    <property type="entry name" value="OS02G0257200 PROTEIN"/>
    <property type="match status" value="1"/>
</dbReference>
<reference evidence="3 4" key="1">
    <citation type="journal article" date="2019" name="Genome Biol. Evol.">
        <title>The Rhododendron genome and chromosomal organization provide insight into shared whole-genome duplications across the heath family (Ericaceae).</title>
        <authorList>
            <person name="Soza V.L."/>
            <person name="Lindsley D."/>
            <person name="Waalkes A."/>
            <person name="Ramage E."/>
            <person name="Patwardhan R.P."/>
            <person name="Burton J.N."/>
            <person name="Adey A."/>
            <person name="Kumar A."/>
            <person name="Qiu R."/>
            <person name="Shendure J."/>
            <person name="Hall B."/>
        </authorList>
    </citation>
    <scope>NUCLEOTIDE SEQUENCE [LARGE SCALE GENOMIC DNA]</scope>
    <source>
        <strain evidence="3">RSF 1966-606</strain>
    </source>
</reference>
<feature type="transmembrane region" description="Helical" evidence="2">
    <location>
        <begin position="171"/>
        <end position="188"/>
    </location>
</feature>
<name>A0A6A4LAZ5_9ERIC</name>
<proteinExistence type="predicted"/>
<accession>A0A6A4LAZ5</accession>
<dbReference type="OrthoDB" id="1689175at2759"/>
<feature type="transmembrane region" description="Helical" evidence="2">
    <location>
        <begin position="53"/>
        <end position="76"/>
    </location>
</feature>
<dbReference type="AlphaFoldDB" id="A0A6A4LAZ5"/>
<evidence type="ECO:0000313" key="3">
    <source>
        <dbReference type="EMBL" id="KAE9451728.1"/>
    </source>
</evidence>
<feature type="transmembrane region" description="Helical" evidence="2">
    <location>
        <begin position="247"/>
        <end position="270"/>
    </location>
</feature>
<dbReference type="EMBL" id="QEFC01002699">
    <property type="protein sequence ID" value="KAE9451728.1"/>
    <property type="molecule type" value="Genomic_DNA"/>
</dbReference>
<feature type="compositionally biased region" description="Basic and acidic residues" evidence="1">
    <location>
        <begin position="305"/>
        <end position="328"/>
    </location>
</feature>
<evidence type="ECO:0000256" key="2">
    <source>
        <dbReference type="SAM" id="Phobius"/>
    </source>
</evidence>